<comment type="caution">
    <text evidence="1">The sequence shown here is derived from an EMBL/GenBank/DDBJ whole genome shotgun (WGS) entry which is preliminary data.</text>
</comment>
<dbReference type="Gene3D" id="3.30.560.10">
    <property type="entry name" value="Glucose Oxidase, domain 3"/>
    <property type="match status" value="1"/>
</dbReference>
<gene>
    <name evidence="1" type="ORF">SLS62_001320</name>
</gene>
<evidence type="ECO:0000313" key="1">
    <source>
        <dbReference type="EMBL" id="KAK7756486.1"/>
    </source>
</evidence>
<reference evidence="1 2" key="1">
    <citation type="submission" date="2024-02" db="EMBL/GenBank/DDBJ databases">
        <title>De novo assembly and annotation of 12 fungi associated with fruit tree decline syndrome in Ontario, Canada.</title>
        <authorList>
            <person name="Sulman M."/>
            <person name="Ellouze W."/>
            <person name="Ilyukhin E."/>
        </authorList>
    </citation>
    <scope>NUCLEOTIDE SEQUENCE [LARGE SCALE GENOMIC DNA]</scope>
    <source>
        <strain evidence="1 2">M11/M66-122</strain>
    </source>
</reference>
<organism evidence="1 2">
    <name type="scientific">Diatrype stigma</name>
    <dbReference type="NCBI Taxonomy" id="117547"/>
    <lineage>
        <taxon>Eukaryota</taxon>
        <taxon>Fungi</taxon>
        <taxon>Dikarya</taxon>
        <taxon>Ascomycota</taxon>
        <taxon>Pezizomycotina</taxon>
        <taxon>Sordariomycetes</taxon>
        <taxon>Xylariomycetidae</taxon>
        <taxon>Xylariales</taxon>
        <taxon>Diatrypaceae</taxon>
        <taxon>Diatrype</taxon>
    </lineage>
</organism>
<dbReference type="AlphaFoldDB" id="A0AAN9YTD8"/>
<accession>A0AAN9YTD8</accession>
<proteinExistence type="predicted"/>
<name>A0AAN9YTD8_9PEZI</name>
<dbReference type="Gene3D" id="3.50.50.60">
    <property type="entry name" value="FAD/NAD(P)-binding domain"/>
    <property type="match status" value="1"/>
</dbReference>
<dbReference type="InterPro" id="IPR036188">
    <property type="entry name" value="FAD/NAD-bd_sf"/>
</dbReference>
<sequence length="95" mass="9957">MSFDNTIADESTAGLFIANRLSENPSITAAVIEPGNDVCDDIGTLDVDLAGASSSPSPDWNFNSTVQPQLGDRVIAHYAGKALGGTIMWSLVLTM</sequence>
<dbReference type="EMBL" id="JAKJXP020000006">
    <property type="protein sequence ID" value="KAK7756486.1"/>
    <property type="molecule type" value="Genomic_DNA"/>
</dbReference>
<dbReference type="Proteomes" id="UP001320420">
    <property type="component" value="Unassembled WGS sequence"/>
</dbReference>
<protein>
    <submittedName>
        <fullName evidence="1">Uncharacterized protein</fullName>
    </submittedName>
</protein>
<keyword evidence="2" id="KW-1185">Reference proteome</keyword>
<evidence type="ECO:0000313" key="2">
    <source>
        <dbReference type="Proteomes" id="UP001320420"/>
    </source>
</evidence>